<accession>A0A2N9M5C9</accession>
<sequence>MSASIILHASDGHSLSAYVARPASQPIAGLVIIQEIFGVNAHIRSVADGFANDGFLGVAPALFDRIKPGIELGYEGADVQTAMSLIPKIDVEKAVIDVAAAIDYAAKATGKKVGVVGYCFGGSVAWLAATRLHPAAAVGYYGGQIGKYAAETPNCPVMLHFGRQDAHIPPTVAEAVHAAHPDVEIHWFDAGHAFNCDARASYNAAAAHLARERTVAFFKKQLA</sequence>
<dbReference type="InterPro" id="IPR051049">
    <property type="entry name" value="Dienelactone_hydrolase-like"/>
</dbReference>
<gene>
    <name evidence="2" type="ORF">SBA5_80063</name>
</gene>
<organism evidence="2 3">
    <name type="scientific">Candidatus Sulfuritelmatomonas gaucii</name>
    <dbReference type="NCBI Taxonomy" id="2043161"/>
    <lineage>
        <taxon>Bacteria</taxon>
        <taxon>Pseudomonadati</taxon>
        <taxon>Acidobacteriota</taxon>
        <taxon>Terriglobia</taxon>
        <taxon>Terriglobales</taxon>
        <taxon>Acidobacteriaceae</taxon>
        <taxon>Candidatus Sulfuritelmatomonas</taxon>
    </lineage>
</organism>
<dbReference type="Proteomes" id="UP000239735">
    <property type="component" value="Unassembled WGS sequence"/>
</dbReference>
<feature type="domain" description="Dienelactone hydrolase" evidence="1">
    <location>
        <begin position="16"/>
        <end position="220"/>
    </location>
</feature>
<dbReference type="InterPro" id="IPR029058">
    <property type="entry name" value="AB_hydrolase_fold"/>
</dbReference>
<proteinExistence type="predicted"/>
<evidence type="ECO:0000313" key="3">
    <source>
        <dbReference type="Proteomes" id="UP000239735"/>
    </source>
</evidence>
<dbReference type="PANTHER" id="PTHR46623:SF6">
    <property type="entry name" value="ALPHA_BETA-HYDROLASES SUPERFAMILY PROTEIN"/>
    <property type="match status" value="1"/>
</dbReference>
<dbReference type="Pfam" id="PF01738">
    <property type="entry name" value="DLH"/>
    <property type="match status" value="1"/>
</dbReference>
<name>A0A2N9M5C9_9BACT</name>
<dbReference type="OrthoDB" id="115291at2"/>
<dbReference type="InterPro" id="IPR002925">
    <property type="entry name" value="Dienelactn_hydro"/>
</dbReference>
<reference evidence="3" key="1">
    <citation type="submission" date="2018-02" db="EMBL/GenBank/DDBJ databases">
        <authorList>
            <person name="Hausmann B."/>
        </authorList>
    </citation>
    <scope>NUCLEOTIDE SEQUENCE [LARGE SCALE GENOMIC DNA]</scope>
    <source>
        <strain evidence="3">Peat soil MAG SbA5</strain>
    </source>
</reference>
<dbReference type="EMBL" id="OKRB01000141">
    <property type="protein sequence ID" value="SPE30694.1"/>
    <property type="molecule type" value="Genomic_DNA"/>
</dbReference>
<evidence type="ECO:0000313" key="2">
    <source>
        <dbReference type="EMBL" id="SPE30694.1"/>
    </source>
</evidence>
<dbReference type="SUPFAM" id="SSF53474">
    <property type="entry name" value="alpha/beta-Hydrolases"/>
    <property type="match status" value="1"/>
</dbReference>
<protein>
    <submittedName>
        <fullName evidence="2">Dienelactone hydrolase family protein</fullName>
    </submittedName>
</protein>
<dbReference type="PANTHER" id="PTHR46623">
    <property type="entry name" value="CARBOXYMETHYLENEBUTENOLIDASE-RELATED"/>
    <property type="match status" value="1"/>
</dbReference>
<dbReference type="Gene3D" id="3.40.50.1820">
    <property type="entry name" value="alpha/beta hydrolase"/>
    <property type="match status" value="1"/>
</dbReference>
<evidence type="ECO:0000259" key="1">
    <source>
        <dbReference type="Pfam" id="PF01738"/>
    </source>
</evidence>
<dbReference type="GO" id="GO:0016787">
    <property type="term" value="F:hydrolase activity"/>
    <property type="evidence" value="ECO:0007669"/>
    <property type="project" value="UniProtKB-KW"/>
</dbReference>
<dbReference type="AlphaFoldDB" id="A0A2N9M5C9"/>
<keyword evidence="2" id="KW-0378">Hydrolase</keyword>